<comment type="caution">
    <text evidence="1">The sequence shown here is derived from an EMBL/GenBank/DDBJ whole genome shotgun (WGS) entry which is preliminary data.</text>
</comment>
<dbReference type="InterPro" id="IPR011990">
    <property type="entry name" value="TPR-like_helical_dom_sf"/>
</dbReference>
<evidence type="ECO:0000313" key="1">
    <source>
        <dbReference type="EMBL" id="TWT33711.1"/>
    </source>
</evidence>
<organism evidence="1 2">
    <name type="scientific">Posidoniimonas corsicana</name>
    <dbReference type="NCBI Taxonomy" id="1938618"/>
    <lineage>
        <taxon>Bacteria</taxon>
        <taxon>Pseudomonadati</taxon>
        <taxon>Planctomycetota</taxon>
        <taxon>Planctomycetia</taxon>
        <taxon>Pirellulales</taxon>
        <taxon>Lacipirellulaceae</taxon>
        <taxon>Posidoniimonas</taxon>
    </lineage>
</organism>
<sequence>MTPSSRTPEGDDNTCGVCGHEVRIEPTRPPGDATCPHCGALLWFADKQADSPTTAKAAMYWRRAQVALGAENWQAAERWLSKAAALDPGNDGFRQELEQVRQKLAALRPTKRRRKRQPD</sequence>
<evidence type="ECO:0008006" key="3">
    <source>
        <dbReference type="Google" id="ProtNLM"/>
    </source>
</evidence>
<gene>
    <name evidence="1" type="ORF">KOR34_35440</name>
</gene>
<name>A0A5C5V5X4_9BACT</name>
<dbReference type="Gene3D" id="1.25.40.10">
    <property type="entry name" value="Tetratricopeptide repeat domain"/>
    <property type="match status" value="1"/>
</dbReference>
<evidence type="ECO:0000313" key="2">
    <source>
        <dbReference type="Proteomes" id="UP000316714"/>
    </source>
</evidence>
<protein>
    <recommendedName>
        <fullName evidence="3">Tetratricopeptide repeat protein</fullName>
    </recommendedName>
</protein>
<dbReference type="Proteomes" id="UP000316714">
    <property type="component" value="Unassembled WGS sequence"/>
</dbReference>
<dbReference type="RefSeq" id="WP_197531522.1">
    <property type="nucleotide sequence ID" value="NZ_SIHJ01000002.1"/>
</dbReference>
<dbReference type="AlphaFoldDB" id="A0A5C5V5X4"/>
<proteinExistence type="predicted"/>
<dbReference type="EMBL" id="SIHJ01000002">
    <property type="protein sequence ID" value="TWT33711.1"/>
    <property type="molecule type" value="Genomic_DNA"/>
</dbReference>
<dbReference type="SUPFAM" id="SSF48452">
    <property type="entry name" value="TPR-like"/>
    <property type="match status" value="1"/>
</dbReference>
<keyword evidence="2" id="KW-1185">Reference proteome</keyword>
<reference evidence="1 2" key="1">
    <citation type="submission" date="2019-02" db="EMBL/GenBank/DDBJ databases">
        <title>Deep-cultivation of Planctomycetes and their phenomic and genomic characterization uncovers novel biology.</title>
        <authorList>
            <person name="Wiegand S."/>
            <person name="Jogler M."/>
            <person name="Boedeker C."/>
            <person name="Pinto D."/>
            <person name="Vollmers J."/>
            <person name="Rivas-Marin E."/>
            <person name="Kohn T."/>
            <person name="Peeters S.H."/>
            <person name="Heuer A."/>
            <person name="Rast P."/>
            <person name="Oberbeckmann S."/>
            <person name="Bunk B."/>
            <person name="Jeske O."/>
            <person name="Meyerdierks A."/>
            <person name="Storesund J.E."/>
            <person name="Kallscheuer N."/>
            <person name="Luecker S."/>
            <person name="Lage O.M."/>
            <person name="Pohl T."/>
            <person name="Merkel B.J."/>
            <person name="Hornburger P."/>
            <person name="Mueller R.-W."/>
            <person name="Bruemmer F."/>
            <person name="Labrenz M."/>
            <person name="Spormann A.M."/>
            <person name="Op Den Camp H."/>
            <person name="Overmann J."/>
            <person name="Amann R."/>
            <person name="Jetten M.S.M."/>
            <person name="Mascher T."/>
            <person name="Medema M.H."/>
            <person name="Devos D.P."/>
            <person name="Kaster A.-K."/>
            <person name="Ovreas L."/>
            <person name="Rohde M."/>
            <person name="Galperin M.Y."/>
            <person name="Jogler C."/>
        </authorList>
    </citation>
    <scope>NUCLEOTIDE SEQUENCE [LARGE SCALE GENOMIC DNA]</scope>
    <source>
        <strain evidence="1 2">KOR34</strain>
    </source>
</reference>
<accession>A0A5C5V5X4</accession>